<dbReference type="KEGG" id="gtm:GT3921_04575"/>
<dbReference type="EMBL" id="NEWK01000001">
    <property type="protein sequence ID" value="OXB89147.1"/>
    <property type="molecule type" value="Genomic_DNA"/>
</dbReference>
<evidence type="ECO:0000313" key="1">
    <source>
        <dbReference type="EMBL" id="OXB89147.1"/>
    </source>
</evidence>
<comment type="caution">
    <text evidence="1">The sequence shown here is derived from an EMBL/GenBank/DDBJ whole genome shotgun (WGS) entry which is preliminary data.</text>
</comment>
<accession>A0A226QBV1</accession>
<dbReference type="AlphaFoldDB" id="A0A226QBV1"/>
<proteinExistence type="predicted"/>
<dbReference type="RefSeq" id="WP_089113837.1">
    <property type="nucleotide sequence ID" value="NZ_CP018058.1"/>
</dbReference>
<protein>
    <submittedName>
        <fullName evidence="1">Uncharacterized protein</fullName>
    </submittedName>
</protein>
<keyword evidence="2" id="KW-1185">Reference proteome</keyword>
<dbReference type="Proteomes" id="UP000198378">
    <property type="component" value="Unassembled WGS sequence"/>
</dbReference>
<sequence>MLTFSINPTSQEMFEVMLEVGTPTTSREREWAGVFYLRQLNTRRGNLPEENSLGAFAYSCERNTKMMLSRKKEICLLIGEEELESDYKGISLEYIADEKLGLDVDSLIDDIDLDMDRAVREFEELEELIAIEKGVNIRNVIRQALMNNKAAINRLAKLKDEFNFGDLLKEILENETLVKALGLKDKIKEIVMVMWEQDRKLSEPQLEVLMVHYENRCWA</sequence>
<name>A0A226QBV1_9BACL</name>
<reference evidence="1 2" key="1">
    <citation type="submission" date="2017-05" db="EMBL/GenBank/DDBJ databases">
        <title>The genome sequence of Geobacillus thermocatenulatus DSM 730.</title>
        <authorList>
            <person name="Ramaloko W.T."/>
            <person name="Koen N."/>
            <person name="Polliack S."/>
            <person name="Aliyu H."/>
            <person name="Lebre P."/>
            <person name="Mohr T."/>
            <person name="Oswald F."/>
            <person name="Zwick M."/>
            <person name="Neumann A."/>
            <person name="Syldatk C."/>
            <person name="Cowan D."/>
            <person name="De Maayer P."/>
        </authorList>
    </citation>
    <scope>NUCLEOTIDE SEQUENCE [LARGE SCALE GENOMIC DNA]</scope>
    <source>
        <strain evidence="1 2">BGSC 93A1</strain>
    </source>
</reference>
<gene>
    <name evidence="1" type="ORF">B9L19_03440</name>
</gene>
<evidence type="ECO:0000313" key="2">
    <source>
        <dbReference type="Proteomes" id="UP000198378"/>
    </source>
</evidence>
<organism evidence="1 2">
    <name type="scientific">Geobacillus thermocatenulatus</name>
    <dbReference type="NCBI Taxonomy" id="33938"/>
    <lineage>
        <taxon>Bacteria</taxon>
        <taxon>Bacillati</taxon>
        <taxon>Bacillota</taxon>
        <taxon>Bacilli</taxon>
        <taxon>Bacillales</taxon>
        <taxon>Anoxybacillaceae</taxon>
        <taxon>Geobacillus</taxon>
        <taxon>Geobacillus thermoleovorans group</taxon>
    </lineage>
</organism>